<protein>
    <submittedName>
        <fullName evidence="1">Cell envelope biogenesis protein OmpA</fullName>
    </submittedName>
</protein>
<gene>
    <name evidence="1" type="ORF">KXJ69_10255</name>
</gene>
<accession>A0A9X1K0I6</accession>
<reference evidence="1" key="1">
    <citation type="submission" date="2021-07" db="EMBL/GenBank/DDBJ databases">
        <title>Aureisphaera sp. CAU 1614 isolated from sea sediment.</title>
        <authorList>
            <person name="Kim W."/>
        </authorList>
    </citation>
    <scope>NUCLEOTIDE SEQUENCE</scope>
    <source>
        <strain evidence="1">CAU 1614</strain>
    </source>
</reference>
<name>A0A9X1K0I6_9FLAO</name>
<dbReference type="RefSeq" id="WP_219053020.1">
    <property type="nucleotide sequence ID" value="NZ_JAHWDP010000004.1"/>
</dbReference>
<evidence type="ECO:0000313" key="2">
    <source>
        <dbReference type="Proteomes" id="UP001138686"/>
    </source>
</evidence>
<evidence type="ECO:0000313" key="1">
    <source>
        <dbReference type="EMBL" id="MBW2938491.1"/>
    </source>
</evidence>
<sequence>MVKQEDKLQLLREILLIEDREIAHAINERLETISKTLEEKQKLSEKVDPIIDEKLNEFVIKIPDRLGPTITKTLKEQIANSKDEVVEALYPIMGKMIKRYIQNEIKVLSEKINKKVNSAFSLAGLKRKFRAKFSGVKESDLILSEANEALVNEVLVIQKGSGLLLGNFSTTETLDKDMVSGMLTAIKSFVEDAFSGGNQNLEAIEYELYTLHIQNFFSYYIAVVVSGNYTRTFESKIENRLLKLSEQLSPKISKLSKPEVDTILKSFFEAQLSKIGTLQ</sequence>
<proteinExistence type="predicted"/>
<dbReference type="Proteomes" id="UP001138686">
    <property type="component" value="Unassembled WGS sequence"/>
</dbReference>
<dbReference type="EMBL" id="JAHWDP010000004">
    <property type="protein sequence ID" value="MBW2938491.1"/>
    <property type="molecule type" value="Genomic_DNA"/>
</dbReference>
<keyword evidence="2" id="KW-1185">Reference proteome</keyword>
<dbReference type="AlphaFoldDB" id="A0A9X1K0I6"/>
<organism evidence="1 2">
    <name type="scientific">Halomarinibacterium sedimenti</name>
    <dbReference type="NCBI Taxonomy" id="2857106"/>
    <lineage>
        <taxon>Bacteria</taxon>
        <taxon>Pseudomonadati</taxon>
        <taxon>Bacteroidota</taxon>
        <taxon>Flavobacteriia</taxon>
        <taxon>Flavobacteriales</taxon>
        <taxon>Flavobacteriaceae</taxon>
        <taxon>Halomarinibacterium</taxon>
    </lineage>
</organism>
<comment type="caution">
    <text evidence="1">The sequence shown here is derived from an EMBL/GenBank/DDBJ whole genome shotgun (WGS) entry which is preliminary data.</text>
</comment>